<name>A0A6C0IYG9_9ZZZZ</name>
<sequence>MTFYNKIFNPKTHRYVSIKSVLGKKILSKYINKVGGSNPIPGIDFVNFTNLTELYIHKLVKEIEIANYKDKKRKQKKIISKLENDILLENKETDCRTLLEIFKDDPIKPLTIEILKEFSDGITVLCKTIIDLIIKNKENNTYVCLGNTPFKILKTIELLNRHNYINLPDNVNFKYIPFSGRSIDIKGSKKSNINNLFNFINYPEFETSLEYETIENRQKFDRELESESDFMGENISNDSFVRKYNDDQFKVFESMMNECLKSNYEDGNKITIIDFCDTCFGLMSFLYIASKTNINLRNGDIEAWILSKSTVDILTKKPIINNPNIKNYIDISENTTAEILDYVRKSQINGQDRPVLKAKILDKKYNINAKLIDINNINYSLLGNEALNDRCILEYKPDNWIEMWDNCYEKNYLINGYNKIENSEEFKIKEFLNLFYNRSVCAKVIIYFYIQYYIKYNLEII</sequence>
<evidence type="ECO:0000313" key="1">
    <source>
        <dbReference type="EMBL" id="QHT97495.1"/>
    </source>
</evidence>
<proteinExistence type="predicted"/>
<organism evidence="1">
    <name type="scientific">viral metagenome</name>
    <dbReference type="NCBI Taxonomy" id="1070528"/>
    <lineage>
        <taxon>unclassified sequences</taxon>
        <taxon>metagenomes</taxon>
        <taxon>organismal metagenomes</taxon>
    </lineage>
</organism>
<protein>
    <submittedName>
        <fullName evidence="1">Uncharacterized protein</fullName>
    </submittedName>
</protein>
<dbReference type="AlphaFoldDB" id="A0A6C0IYG9"/>
<dbReference type="EMBL" id="MN740278">
    <property type="protein sequence ID" value="QHT97495.1"/>
    <property type="molecule type" value="Genomic_DNA"/>
</dbReference>
<reference evidence="1" key="1">
    <citation type="journal article" date="2020" name="Nature">
        <title>Giant virus diversity and host interactions through global metagenomics.</title>
        <authorList>
            <person name="Schulz F."/>
            <person name="Roux S."/>
            <person name="Paez-Espino D."/>
            <person name="Jungbluth S."/>
            <person name="Walsh D.A."/>
            <person name="Denef V.J."/>
            <person name="McMahon K.D."/>
            <person name="Konstantinidis K.T."/>
            <person name="Eloe-Fadrosh E.A."/>
            <person name="Kyrpides N.C."/>
            <person name="Woyke T."/>
        </authorList>
    </citation>
    <scope>NUCLEOTIDE SEQUENCE</scope>
    <source>
        <strain evidence="1">GVMAG-M-3300025138-11</strain>
    </source>
</reference>
<accession>A0A6C0IYG9</accession>